<name>K2PAI3_TRYCR</name>
<feature type="region of interest" description="Disordered" evidence="4">
    <location>
        <begin position="118"/>
        <end position="172"/>
    </location>
</feature>
<dbReference type="AlphaFoldDB" id="K2PAI3"/>
<dbReference type="Gene3D" id="1.10.287.1490">
    <property type="match status" value="1"/>
</dbReference>
<feature type="region of interest" description="Disordered" evidence="4">
    <location>
        <begin position="439"/>
        <end position="460"/>
    </location>
</feature>
<dbReference type="GO" id="GO:0046872">
    <property type="term" value="F:metal ion binding"/>
    <property type="evidence" value="ECO:0007669"/>
    <property type="project" value="UniProtKB-KW"/>
</dbReference>
<reference evidence="6 7" key="1">
    <citation type="journal article" date="2012" name="BMC Genomics">
        <title>Comparative genomic analysis of human infective Trypanosoma cruzi lineages with the bat-restricted subspecies T. cruzi marinkellei.</title>
        <authorList>
            <person name="Franzen O."/>
            <person name="Talavera-Lopez C."/>
            <person name="Ochaya S."/>
            <person name="Butler C.E."/>
            <person name="Messenger L.A."/>
            <person name="Lewis M.D."/>
            <person name="Llewellyn M.S."/>
            <person name="Marinkelle C.J."/>
            <person name="Tyler K.M."/>
            <person name="Miles M.A."/>
            <person name="Andersson B."/>
        </authorList>
    </citation>
    <scope>NUCLEOTIDE SEQUENCE [LARGE SCALE GENOMIC DNA]</scope>
    <source>
        <strain evidence="6 7">B7</strain>
    </source>
</reference>
<proteinExistence type="predicted"/>
<evidence type="ECO:0000256" key="1">
    <source>
        <dbReference type="ARBA" id="ARBA00022723"/>
    </source>
</evidence>
<organism evidence="6 7">
    <name type="scientific">Trypanosoma cruzi marinkellei</name>
    <dbReference type="NCBI Taxonomy" id="85056"/>
    <lineage>
        <taxon>Eukaryota</taxon>
        <taxon>Discoba</taxon>
        <taxon>Euglenozoa</taxon>
        <taxon>Kinetoplastea</taxon>
        <taxon>Metakinetoplastina</taxon>
        <taxon>Trypanosomatida</taxon>
        <taxon>Trypanosomatidae</taxon>
        <taxon>Trypanosoma</taxon>
        <taxon>Schizotrypanum</taxon>
    </lineage>
</organism>
<dbReference type="Proteomes" id="UP000007350">
    <property type="component" value="Unassembled WGS sequence"/>
</dbReference>
<keyword evidence="1" id="KW-0479">Metal-binding</keyword>
<keyword evidence="7" id="KW-1185">Reference proteome</keyword>
<dbReference type="OrthoDB" id="251542at2759"/>
<evidence type="ECO:0000256" key="2">
    <source>
        <dbReference type="ARBA" id="ARBA00022801"/>
    </source>
</evidence>
<dbReference type="EMBL" id="AHKC01007565">
    <property type="protein sequence ID" value="EKF38077.1"/>
    <property type="molecule type" value="Genomic_DNA"/>
</dbReference>
<evidence type="ECO:0000259" key="5">
    <source>
        <dbReference type="Pfam" id="PF00233"/>
    </source>
</evidence>
<feature type="compositionally biased region" description="Basic and acidic residues" evidence="4">
    <location>
        <begin position="442"/>
        <end position="458"/>
    </location>
</feature>
<dbReference type="SUPFAM" id="SSF109604">
    <property type="entry name" value="HD-domain/PDEase-like"/>
    <property type="match status" value="1"/>
</dbReference>
<accession>K2PAI3</accession>
<sequence length="929" mass="103435">MQTGLQKRTFARGTAVAEANAFAKDFDAIFRIQNIRQTLCSIVSSRAASSQCASTPRDETPYNMRGLSTEGTVMSPRGPPASTAGRFLVSSQRRVEELMRENHRLELLCITQEEAMKHSREEPISVGREPSSEVAGSSTKLGRLGRCKTPSLSRRSQATRSVAEGGDTTGTVDASQSLSISSRIVEAVQQLVDTATCVFPRLLSDVETPGDDVGRELDTTCAVFDFVVSNLSDWERLTRDSAELRRANTILSRTIAELEEKQETWRTTLLSIVKRLQTTEAEQRRSIQERDCRIDELQAQIDSLTADVTCAVEQRDQYLLRCEDLERSICCRLEEQLTERQEADRLQREYEVLRGELDSLCKSLPKEVTPPVTADGGNEGEQQARTELDVSKLQATIEAFMDERKAMQKRLDTLASTLTEVNERVFLLEEEKRQLSQQLKSKQNEVEDAHQELEELKRLPSSSAPAVAALSDETPMAAEKVDHAVGSHQRWFLRPVEYCEFDGKELSTPVVDVSSILRALDIDMVAFSDRNEHVRKPGLFFQIGCGIVKELELFNNLPATSLEKWKLFLLQIQDGFRDPVFYTADHAAECAQFFYALLLHSGMIPQMSHAELLAAVTAALCMEYGHPGVSGCLLSAAQDPAAAGIHSCILLEHRRLESLGEIFSQEQFFFCDDRLTTVSLLDDVKALLFPDGWHGDCSGVMHSCLKLLSSGPLRMESQSVRCQLVQLLLRLAKYAFCMRVFDVNDRYSGKWFQMMQRQAQFAAELGIYGFDLPHNTSTVADTQLLLMERTVLPLCRIVVQAFPSLYPCDVALRANYATWALRAGQHPTEGVVAEVCDPFLFPTTNQPHVEGSTQDATAADSIDLRGLDAAHRNAPQHVESGSLLVSTTSFIASQKEMLSVYEENVVLRGMLETLLVPVETLPASQGTAP</sequence>
<feature type="domain" description="PDEase" evidence="5">
    <location>
        <begin position="581"/>
        <end position="807"/>
    </location>
</feature>
<comment type="caution">
    <text evidence="6">The sequence shown here is derived from an EMBL/GenBank/DDBJ whole genome shotgun (WGS) entry which is preliminary data.</text>
</comment>
<gene>
    <name evidence="6" type="ORF">MOQ_001716</name>
</gene>
<dbReference type="InterPro" id="IPR036971">
    <property type="entry name" value="PDEase_catalytic_dom_sf"/>
</dbReference>
<keyword evidence="2" id="KW-0378">Hydrolase</keyword>
<evidence type="ECO:0000313" key="7">
    <source>
        <dbReference type="Proteomes" id="UP000007350"/>
    </source>
</evidence>
<keyword evidence="3" id="KW-0175">Coiled coil</keyword>
<evidence type="ECO:0000256" key="3">
    <source>
        <dbReference type="SAM" id="Coils"/>
    </source>
</evidence>
<dbReference type="InterPro" id="IPR002073">
    <property type="entry name" value="PDEase_catalytic_dom"/>
</dbReference>
<dbReference type="GO" id="GO:0004114">
    <property type="term" value="F:3',5'-cyclic-nucleotide phosphodiesterase activity"/>
    <property type="evidence" value="ECO:0007669"/>
    <property type="project" value="InterPro"/>
</dbReference>
<protein>
    <recommendedName>
        <fullName evidence="5">PDEase domain-containing protein</fullName>
    </recommendedName>
</protein>
<feature type="coiled-coil region" evidence="3">
    <location>
        <begin position="88"/>
        <end position="115"/>
    </location>
</feature>
<evidence type="ECO:0000313" key="6">
    <source>
        <dbReference type="EMBL" id="EKF38077.1"/>
    </source>
</evidence>
<dbReference type="Gene3D" id="1.10.1300.10">
    <property type="entry name" value="3'5'-cyclic nucleotide phosphodiesterase, catalytic domain"/>
    <property type="match status" value="1"/>
</dbReference>
<evidence type="ECO:0000256" key="4">
    <source>
        <dbReference type="SAM" id="MobiDB-lite"/>
    </source>
</evidence>
<dbReference type="GO" id="GO:0007165">
    <property type="term" value="P:signal transduction"/>
    <property type="evidence" value="ECO:0007669"/>
    <property type="project" value="InterPro"/>
</dbReference>
<dbReference type="PANTHER" id="PTHR11347">
    <property type="entry name" value="CYCLIC NUCLEOTIDE PHOSPHODIESTERASE"/>
    <property type="match status" value="1"/>
</dbReference>
<feature type="compositionally biased region" description="Polar residues" evidence="4">
    <location>
        <begin position="150"/>
        <end position="160"/>
    </location>
</feature>
<feature type="coiled-coil region" evidence="3">
    <location>
        <begin position="241"/>
        <end position="363"/>
    </location>
</feature>
<dbReference type="Pfam" id="PF00233">
    <property type="entry name" value="PDEase_I"/>
    <property type="match status" value="1"/>
</dbReference>